<evidence type="ECO:0000313" key="3">
    <source>
        <dbReference type="Proteomes" id="UP001055439"/>
    </source>
</evidence>
<evidence type="ECO:0000313" key="2">
    <source>
        <dbReference type="EMBL" id="URE20011.1"/>
    </source>
</evidence>
<accession>A0A9E7GRF4</accession>
<gene>
    <name evidence="2" type="ORF">MUK42_07001</name>
</gene>
<keyword evidence="3" id="KW-1185">Reference proteome</keyword>
<name>A0A9E7GRF4_9LILI</name>
<evidence type="ECO:0000256" key="1">
    <source>
        <dbReference type="SAM" id="MobiDB-lite"/>
    </source>
</evidence>
<dbReference type="AlphaFoldDB" id="A0A9E7GRF4"/>
<organism evidence="2 3">
    <name type="scientific">Musa troglodytarum</name>
    <name type="common">fe'i banana</name>
    <dbReference type="NCBI Taxonomy" id="320322"/>
    <lineage>
        <taxon>Eukaryota</taxon>
        <taxon>Viridiplantae</taxon>
        <taxon>Streptophyta</taxon>
        <taxon>Embryophyta</taxon>
        <taxon>Tracheophyta</taxon>
        <taxon>Spermatophyta</taxon>
        <taxon>Magnoliopsida</taxon>
        <taxon>Liliopsida</taxon>
        <taxon>Zingiberales</taxon>
        <taxon>Musaceae</taxon>
        <taxon>Musa</taxon>
    </lineage>
</organism>
<proteinExistence type="predicted"/>
<dbReference type="OrthoDB" id="26740at2759"/>
<protein>
    <submittedName>
        <fullName evidence="2">Uncharacterized protein</fullName>
    </submittedName>
</protein>
<dbReference type="Proteomes" id="UP001055439">
    <property type="component" value="Chromosome 7"/>
</dbReference>
<sequence length="129" mass="14172">MLAEKTKRTKENNEEDNVVGRGRWPENDIFGTVSFSLRHQHSIECKKVFAVQLVDVGEGGGDGGNVDRHILPADADRRVLSMEIDIEYSGGIEHYGNQLKSSSNSATGMGNRNEVDKAVINIATLTILM</sequence>
<dbReference type="EMBL" id="CP097509">
    <property type="protein sequence ID" value="URE20011.1"/>
    <property type="molecule type" value="Genomic_DNA"/>
</dbReference>
<feature type="region of interest" description="Disordered" evidence="1">
    <location>
        <begin position="1"/>
        <end position="20"/>
    </location>
</feature>
<reference evidence="2" key="1">
    <citation type="submission" date="2022-05" db="EMBL/GenBank/DDBJ databases">
        <title>The Musa troglodytarum L. genome provides insights into the mechanism of non-climacteric behaviour and enrichment of carotenoids.</title>
        <authorList>
            <person name="Wang J."/>
        </authorList>
    </citation>
    <scope>NUCLEOTIDE SEQUENCE</scope>
    <source>
        <tissue evidence="2">Leaf</tissue>
    </source>
</reference>
<feature type="compositionally biased region" description="Basic and acidic residues" evidence="1">
    <location>
        <begin position="1"/>
        <end position="12"/>
    </location>
</feature>